<evidence type="ECO:0008006" key="3">
    <source>
        <dbReference type="Google" id="ProtNLM"/>
    </source>
</evidence>
<dbReference type="AlphaFoldDB" id="A0A1I4Q809"/>
<name>A0A1I4Q809_9HYPH</name>
<dbReference type="EMBL" id="PJNW01000002">
    <property type="protein sequence ID" value="PKR90871.1"/>
    <property type="molecule type" value="Genomic_DNA"/>
</dbReference>
<protein>
    <recommendedName>
        <fullName evidence="3">DUF3168 domain-containing protein</fullName>
    </recommendedName>
</protein>
<dbReference type="InterPro" id="IPR056912">
    <property type="entry name" value="Phage_JBD30_tail_term-like"/>
</dbReference>
<proteinExistence type="predicted"/>
<dbReference type="OrthoDB" id="8404448at2"/>
<comment type="caution">
    <text evidence="1">The sequence shown here is derived from an EMBL/GenBank/DDBJ whole genome shotgun (WGS) entry which is preliminary data.</text>
</comment>
<keyword evidence="2" id="KW-1185">Reference proteome</keyword>
<accession>A0A1I4Q809</accession>
<reference evidence="1 2" key="1">
    <citation type="submission" date="2017-12" db="EMBL/GenBank/DDBJ databases">
        <title>Anaerobic carbon monoxide metabolism by Pleomorphomonas carboxyditropha sp. nov., a new mesophilic hydrogenogenic carboxidotroph.</title>
        <authorList>
            <person name="Esquivel-Elizondo S."/>
            <person name="Krajmalnik-Brown R."/>
        </authorList>
    </citation>
    <scope>NUCLEOTIDE SEQUENCE [LARGE SCALE GENOMIC DNA]</scope>
    <source>
        <strain evidence="1 2">R5-392</strain>
    </source>
</reference>
<evidence type="ECO:0000313" key="2">
    <source>
        <dbReference type="Proteomes" id="UP000233491"/>
    </source>
</evidence>
<organism evidence="1 2">
    <name type="scientific">Pleomorphomonas diazotrophica</name>
    <dbReference type="NCBI Taxonomy" id="1166257"/>
    <lineage>
        <taxon>Bacteria</taxon>
        <taxon>Pseudomonadati</taxon>
        <taxon>Pseudomonadota</taxon>
        <taxon>Alphaproteobacteria</taxon>
        <taxon>Hyphomicrobiales</taxon>
        <taxon>Pleomorphomonadaceae</taxon>
        <taxon>Pleomorphomonas</taxon>
    </lineage>
</organism>
<dbReference type="RefSeq" id="WP_101288134.1">
    <property type="nucleotide sequence ID" value="NZ_FOUQ01000001.1"/>
</dbReference>
<sequence length="139" mass="15297">MIAEIRQRLLVAGTPFALVEGAVALAQLTDRPPQLPASYVFMVREASEPNDRMNGPVMQRTACDIAVVIIFEQLAEPLGEPAADELETMLAWERAQLIGFGGTTFEPLEHVSGELVQAKGGAVWWQDTYGTAYYQEEQT</sequence>
<evidence type="ECO:0000313" key="1">
    <source>
        <dbReference type="EMBL" id="PKR90871.1"/>
    </source>
</evidence>
<dbReference type="Proteomes" id="UP000233491">
    <property type="component" value="Unassembled WGS sequence"/>
</dbReference>
<gene>
    <name evidence="1" type="ORF">CXZ10_05845</name>
</gene>
<dbReference type="Pfam" id="PF23840">
    <property type="entry name" value="Phage_tail_terminator"/>
    <property type="match status" value="1"/>
</dbReference>